<sequence length="65" mass="7484">MLVQVKFKRVRKDAGFTLNAATGTMAVKVADNQYRVLGSTEGCKLIDKNSLVWADTFQVKRWYEW</sequence>
<protein>
    <submittedName>
        <fullName evidence="1">Uncharacterized protein</fullName>
    </submittedName>
</protein>
<accession>A0A0K1Y4J5</accession>
<organism evidence="1 2">
    <name type="scientific">Klebsiella phage JD18</name>
    <dbReference type="NCBI Taxonomy" id="1698360"/>
    <lineage>
        <taxon>Viruses</taxon>
        <taxon>Duplodnaviria</taxon>
        <taxon>Heunggongvirae</taxon>
        <taxon>Uroviricota</taxon>
        <taxon>Caudoviricetes</taxon>
        <taxon>Pantevenvirales</taxon>
        <taxon>Straboviridae</taxon>
        <taxon>Tevenvirinae</taxon>
        <taxon>Jiaodavirus</taxon>
        <taxon>Jiaodavirus jd18</taxon>
    </lineage>
</organism>
<evidence type="ECO:0000313" key="1">
    <source>
        <dbReference type="EMBL" id="AKY01908.1"/>
    </source>
</evidence>
<dbReference type="EMBL" id="KT239446">
    <property type="protein sequence ID" value="AKY01908.1"/>
    <property type="molecule type" value="Genomic_DNA"/>
</dbReference>
<dbReference type="RefSeq" id="YP_009190618.1">
    <property type="nucleotide sequence ID" value="NC_028686.1"/>
</dbReference>
<dbReference type="GeneID" id="26518452"/>
<evidence type="ECO:0000313" key="2">
    <source>
        <dbReference type="Proteomes" id="UP000204179"/>
    </source>
</evidence>
<reference evidence="1 2" key="1">
    <citation type="submission" date="2015-07" db="EMBL/GenBank/DDBJ databases">
        <title>Isolation and characterization of JD18-a novel lytic bacteriophage for Klebsiella pneumoniae.</title>
        <authorList>
            <person name="Fan J."/>
            <person name="Zhang X."/>
            <person name="Guo X."/>
            <person name="He P."/>
            <person name="Zhang Y."/>
        </authorList>
    </citation>
    <scope>NUCLEOTIDE SEQUENCE [LARGE SCALE GENOMIC DNA]</scope>
</reference>
<proteinExistence type="predicted"/>
<name>A0A0K1Y4J5_9CAUD</name>
<dbReference type="Proteomes" id="UP000204179">
    <property type="component" value="Segment"/>
</dbReference>
<keyword evidence="2" id="KW-1185">Reference proteome</keyword>
<dbReference type="KEGG" id="vg:26518452"/>
<gene>
    <name evidence="1" type="ORF">JD18_037</name>
</gene>